<dbReference type="Gene3D" id="3.80.20.20">
    <property type="entry name" value="Receptor L-domain"/>
    <property type="match status" value="1"/>
</dbReference>
<evidence type="ECO:0000313" key="10">
    <source>
        <dbReference type="Proteomes" id="UP000563906"/>
    </source>
</evidence>
<evidence type="ECO:0000256" key="2">
    <source>
        <dbReference type="ARBA" id="ARBA00004496"/>
    </source>
</evidence>
<evidence type="ECO:0000313" key="9">
    <source>
        <dbReference type="EMBL" id="MBA6154917.1"/>
    </source>
</evidence>
<dbReference type="PANTHER" id="PTHR42535:SF2">
    <property type="entry name" value="CHROMOSOME UNDETERMINED SCAFFOLD_146, WHOLE GENOME SHOTGUN SEQUENCE"/>
    <property type="match status" value="1"/>
</dbReference>
<dbReference type="InterPro" id="IPR032179">
    <property type="entry name" value="Cry22Aa_Ig-like"/>
</dbReference>
<accession>A0A839AK95</accession>
<dbReference type="InterPro" id="IPR053879">
    <property type="entry name" value="HYDIN_VesB_CFA65-like_Ig"/>
</dbReference>
<dbReference type="PANTHER" id="PTHR42535">
    <property type="entry name" value="OOKINETE PROTEIN, PUTATIVE-RELATED"/>
    <property type="match status" value="1"/>
</dbReference>
<keyword evidence="10" id="KW-1185">Reference proteome</keyword>
<keyword evidence="6" id="KW-1015">Disulfide bond</keyword>
<organism evidence="9 10">
    <name type="scientific">Tenacibaculum pelagium</name>
    <dbReference type="NCBI Taxonomy" id="2759527"/>
    <lineage>
        <taxon>Bacteria</taxon>
        <taxon>Pseudomonadati</taxon>
        <taxon>Bacteroidota</taxon>
        <taxon>Flavobacteriia</taxon>
        <taxon>Flavobacteriales</taxon>
        <taxon>Flavobacteriaceae</taxon>
        <taxon>Tenacibaculum</taxon>
    </lineage>
</organism>
<dbReference type="Pfam" id="PF01030">
    <property type="entry name" value="Recep_L_domain"/>
    <property type="match status" value="1"/>
</dbReference>
<dbReference type="SUPFAM" id="SSF49899">
    <property type="entry name" value="Concanavalin A-like lectins/glucanases"/>
    <property type="match status" value="3"/>
</dbReference>
<comment type="subcellular location">
    <subcellularLocation>
        <location evidence="1">Cell projection</location>
        <location evidence="1">Cilium</location>
    </subcellularLocation>
    <subcellularLocation>
        <location evidence="2">Cytoplasm</location>
    </subcellularLocation>
</comment>
<dbReference type="SUPFAM" id="SSF52058">
    <property type="entry name" value="L domain-like"/>
    <property type="match status" value="2"/>
</dbReference>
<evidence type="ECO:0000256" key="4">
    <source>
        <dbReference type="ARBA" id="ARBA00022729"/>
    </source>
</evidence>
<keyword evidence="7" id="KW-0966">Cell projection</keyword>
<keyword evidence="5" id="KW-0969">Cilium</keyword>
<dbReference type="NCBIfam" id="TIGR04183">
    <property type="entry name" value="Por_Secre_tail"/>
    <property type="match status" value="1"/>
</dbReference>
<dbReference type="GO" id="GO:0005975">
    <property type="term" value="P:carbohydrate metabolic process"/>
    <property type="evidence" value="ECO:0007669"/>
    <property type="project" value="UniProtKB-ARBA"/>
</dbReference>
<dbReference type="RefSeq" id="WP_182123438.1">
    <property type="nucleotide sequence ID" value="NZ_JACGLS010000001.1"/>
</dbReference>
<dbReference type="SMART" id="SM00560">
    <property type="entry name" value="LamGL"/>
    <property type="match status" value="3"/>
</dbReference>
<name>A0A839AK95_9FLAO</name>
<dbReference type="Pfam" id="PF22544">
    <property type="entry name" value="HYDIN_VesB_CFA65-like_Ig"/>
    <property type="match status" value="2"/>
</dbReference>
<dbReference type="Proteomes" id="UP000563906">
    <property type="component" value="Unassembled WGS sequence"/>
</dbReference>
<sequence length="2177" mass="231729">MKKTALLILTLLYAITCIFLSESIHANKRTDPAKTFAGQIKVKGFDPMGSPFTNGQTNVSEPDGTLFMNTAAGETNLSTFTIENMSLMDILNISSITITGANASDFEIEGTSPTMVAPGASEELNIKFTPQTVGTKNATVTITSDDATNGTFTFAIQGTAYEQGSGLHFDGVNDNITFNSGNYNINGGNFTLEFWIKPEISGTNEHFIFDNMSGSSGYNLRIDTSLQLNFTFFTSSGPKTFMTPPIVNNQWQHVAIIYNGSNYQIFIDGTLENTLTLSEALIDNSNNLTIGSAIGGVQYYAGAIDDFRVWDMDLSSCRISNQFKCQLTGSEDNLIAYYTFNNGVENGNNFPMFSTLDPKHTISSGIPPQGTLNNFGLTGTSSNWIDASSNGLTGTCSTYTEPIIKISSNNKDINNGDTDVVVTNNTSFGNVQLGQAEPADYTINNSGSASLNISNITINGSTDFSIIESPTTIAAGASGNLRILFTPSANAHRTATVEISNNDCDNGTFTFAIEGTGYTPATGLDFDGTDDHISISHNSSFNTNTFTVEGYFKTSSTTDNNPIISKYDATNENGFSIQLSDTGRLRFYYKSSNITTTVNSSISGLNDGNWHRFSIVFGDNTVQFYVDGTANSSNSYATTPNAPTNTESTFIGYSSYSNQYFSGELDEIRFWSRALCSDELSAQETCELTGNESGLVAYYKLNEGNVNANNSSKSTANDETSNNLDGTLTNFSLTGPSSNWVDTTANNISGNCSVAIPEINVQGNGNDILTGDTTPISGDNTDADSVNVGSSKEMSFFIRNSDGSASLNVSGIVLTGDTSDFSITRNPSNNPIPATESASLIITFTPTSGGIKTATVVISSDDCDEPTYSFTIQGTGIPPGTGLDFDGSDDLVTISHNTSQNNLNFSVDFWIKTTDGLGGVINKFTPNGNNGWRVNLDGGRIEFYYYASTSNYVTRLLSPATKVDDDEWHHVAITLDSGNARCYIDGTLARSTGWVGTPTVTSTTANIQLGYTAADSPSGDTGGYFDGQLDELRIWTKTLSAFEVGQLNGCTADMSQNNLIASYNFNSGISGADNSGLTTLTDSSSNNFNGTLSNFALSGVTSNWIDASANNVSNSCDCIVIGDVTLTSQTEVDTFTATLGDCGIIEGDVTINGTITDLSGFSKIHTISGNLHLEGNISNDLSGFSNLTTIGGNITFKDMSNITSIVSFSNITSLGGSFEVNNLDQLTDISILNQLTSISSIAITNNSILSTIAFDEIQTISSNFSITFNSSLSSISIPKLTQVSGEFRMNNNVGGMTNLNLALLESTGNFLIADMHSLQSITAPELQTVTGRLAIGSCSGLTTLSISKLTSISNNASIDHCQQLTTITTPALSTIGGNFSLDNLGITNLSFLQNLTSISGQLLLRDLVSLNNLQGLDELTTLGSFNLSNCDLVSSLEGFPKLTITSINTLSISENELITTFDNSFLASLTSIGILGISFNGNLADISALQNVTELTSTDSTIRNNNALLTIDLFGLQNVTNTLVIQNQENTTSLCGLFNYIHNGNGSSTLSFVGTHPTAWDSVQDITDSCSTPVITLTGDNPQNIALGSGYTELGASVNDGSNVTIDASAFVDAIGSYSITYNATGVSGNAAVEVIRTVNVVHPSQVTWNGSVNTSWTTNGNWSTNLEPLTTQSVIVPNVTNTPEVTSAIQINDLTVESLSSFDINANGGIMVDGNFVNNGTFAMVSTASNSASLVVKGTSNGQVTYARGGLLANQWSIVAAPVSGQSVKDFVEDSSNAIRVNTTVTPNRYAVGYYDDSRSAGDKWVYYTVDDLASNSITFQKGQSYAISRASNGSISFTGSLETTDVNKSVVVSEWNAIGNPYTAFLPINENSGTNFINDNLASFDPTYVGVYVWDNTQSKYIPKTLVSGESSLAPGQGFFVKTTNSASSMAFKQAQRMVQPATGGTFGKGSNIPTIKLSIASKGVQVNTTISYRNNATKGLDAGYDLGNFDGAGLDIYTRLLDGSSGKNFTYQSLPSESKESFIIPIGVKVKEGTSITISGKGISLPRGIEMYLEDRELGKFINLNKEEYSLTIAKTTNGIGRFYLHTKAQVETLETTLADIMLYNLNSKLFVKGISGDSFKLTIFNTLGAVVYTNHFNGTGNNIIDLPSVETGLYVISLETNIGIKTKKVILKK</sequence>
<dbReference type="Gene3D" id="2.60.120.200">
    <property type="match status" value="3"/>
</dbReference>
<dbReference type="EMBL" id="JACGLS010000001">
    <property type="protein sequence ID" value="MBA6154917.1"/>
    <property type="molecule type" value="Genomic_DNA"/>
</dbReference>
<dbReference type="InterPro" id="IPR032675">
    <property type="entry name" value="LRR_dom_sf"/>
</dbReference>
<comment type="caution">
    <text evidence="9">The sequence shown here is derived from an EMBL/GenBank/DDBJ whole genome shotgun (WGS) entry which is preliminary data.</text>
</comment>
<gene>
    <name evidence="9" type="ORF">H3Z83_00045</name>
</gene>
<protein>
    <submittedName>
        <fullName evidence="9">Choice-of-anchor D domain-containing protein</fullName>
    </submittedName>
</protein>
<dbReference type="NCBIfam" id="NF012200">
    <property type="entry name" value="choice_anch_D"/>
    <property type="match status" value="3"/>
</dbReference>
<reference evidence="9 10" key="1">
    <citation type="submission" date="2020-07" db="EMBL/GenBank/DDBJ databases">
        <title>Bacterium isolated from marine sediment.</title>
        <authorList>
            <person name="Shang D."/>
            <person name="Du Z.-J."/>
        </authorList>
    </citation>
    <scope>NUCLEOTIDE SEQUENCE [LARGE SCALE GENOMIC DNA]</scope>
    <source>
        <strain evidence="9 10">S7007</strain>
    </source>
</reference>
<keyword evidence="4" id="KW-0732">Signal</keyword>
<dbReference type="InterPro" id="IPR026444">
    <property type="entry name" value="Secre_tail"/>
</dbReference>
<dbReference type="PROSITE" id="PS50025">
    <property type="entry name" value="LAM_G_DOMAIN"/>
    <property type="match status" value="2"/>
</dbReference>
<dbReference type="Gene3D" id="3.80.10.10">
    <property type="entry name" value="Ribonuclease Inhibitor"/>
    <property type="match status" value="1"/>
</dbReference>
<proteinExistence type="predicted"/>
<dbReference type="InterPro" id="IPR036941">
    <property type="entry name" value="Rcpt_L-dom_sf"/>
</dbReference>
<dbReference type="SMART" id="SM00282">
    <property type="entry name" value="LamG"/>
    <property type="match status" value="3"/>
</dbReference>
<dbReference type="InterPro" id="IPR006558">
    <property type="entry name" value="LamG-like"/>
</dbReference>
<dbReference type="Gene3D" id="2.60.40.10">
    <property type="entry name" value="Immunoglobulins"/>
    <property type="match status" value="4"/>
</dbReference>
<dbReference type="InterPro" id="IPR000494">
    <property type="entry name" value="Rcpt_L-dom"/>
</dbReference>
<dbReference type="CDD" id="cd00110">
    <property type="entry name" value="LamG"/>
    <property type="match status" value="1"/>
</dbReference>
<evidence type="ECO:0000256" key="7">
    <source>
        <dbReference type="ARBA" id="ARBA00023273"/>
    </source>
</evidence>
<dbReference type="InterPro" id="IPR013783">
    <property type="entry name" value="Ig-like_fold"/>
</dbReference>
<evidence type="ECO:0000256" key="5">
    <source>
        <dbReference type="ARBA" id="ARBA00023069"/>
    </source>
</evidence>
<evidence type="ECO:0000256" key="1">
    <source>
        <dbReference type="ARBA" id="ARBA00004138"/>
    </source>
</evidence>
<dbReference type="InterPro" id="IPR001791">
    <property type="entry name" value="Laminin_G"/>
</dbReference>
<evidence type="ECO:0000256" key="3">
    <source>
        <dbReference type="ARBA" id="ARBA00022490"/>
    </source>
</evidence>
<dbReference type="GO" id="GO:0005737">
    <property type="term" value="C:cytoplasm"/>
    <property type="evidence" value="ECO:0007669"/>
    <property type="project" value="UniProtKB-SubCell"/>
</dbReference>
<dbReference type="Pfam" id="PF16403">
    <property type="entry name" value="Bact_surface_Ig-like"/>
    <property type="match status" value="1"/>
</dbReference>
<feature type="domain" description="Laminin G" evidence="8">
    <location>
        <begin position="523"/>
        <end position="686"/>
    </location>
</feature>
<dbReference type="Pfam" id="PF13385">
    <property type="entry name" value="Laminin_G_3"/>
    <property type="match status" value="3"/>
</dbReference>
<evidence type="ECO:0000256" key="6">
    <source>
        <dbReference type="ARBA" id="ARBA00023157"/>
    </source>
</evidence>
<keyword evidence="3" id="KW-0963">Cytoplasm</keyword>
<evidence type="ECO:0000259" key="8">
    <source>
        <dbReference type="PROSITE" id="PS50025"/>
    </source>
</evidence>
<dbReference type="GO" id="GO:0004553">
    <property type="term" value="F:hydrolase activity, hydrolyzing O-glycosyl compounds"/>
    <property type="evidence" value="ECO:0007669"/>
    <property type="project" value="UniProtKB-ARBA"/>
</dbReference>
<dbReference type="InterPro" id="IPR013320">
    <property type="entry name" value="ConA-like_dom_sf"/>
</dbReference>
<feature type="domain" description="Laminin G" evidence="8">
    <location>
        <begin position="882"/>
        <end position="1116"/>
    </location>
</feature>